<proteinExistence type="predicted"/>
<dbReference type="EMBL" id="REGN01002685">
    <property type="protein sequence ID" value="RNA26724.1"/>
    <property type="molecule type" value="Genomic_DNA"/>
</dbReference>
<name>A0A3M7RT33_BRAPC</name>
<comment type="caution">
    <text evidence="1">The sequence shown here is derived from an EMBL/GenBank/DDBJ whole genome shotgun (WGS) entry which is preliminary data.</text>
</comment>
<keyword evidence="2" id="KW-1185">Reference proteome</keyword>
<dbReference type="AlphaFoldDB" id="A0A3M7RT33"/>
<accession>A0A3M7RT33</accession>
<evidence type="ECO:0000313" key="1">
    <source>
        <dbReference type="EMBL" id="RNA26724.1"/>
    </source>
</evidence>
<evidence type="ECO:0000313" key="2">
    <source>
        <dbReference type="Proteomes" id="UP000276133"/>
    </source>
</evidence>
<sequence length="157" mass="17699">MKNRAPDLDHISCNFSPTMIYKKFKIRTCVAVVYFITFVAERFSGKSGLKLSNFSQWRVANKFALRRSVRHVKVDASVLAISVKRLLDPLGSKGQIYSFTVSGEKKSQSALRFHRFVGVKLKKFLHISIFRIVKSISVQSGVAVLKAFVCAKKLSVL</sequence>
<protein>
    <submittedName>
        <fullName evidence="1">Uncharacterized protein</fullName>
    </submittedName>
</protein>
<gene>
    <name evidence="1" type="ORF">BpHYR1_003826</name>
</gene>
<organism evidence="1 2">
    <name type="scientific">Brachionus plicatilis</name>
    <name type="common">Marine rotifer</name>
    <name type="synonym">Brachionus muelleri</name>
    <dbReference type="NCBI Taxonomy" id="10195"/>
    <lineage>
        <taxon>Eukaryota</taxon>
        <taxon>Metazoa</taxon>
        <taxon>Spiralia</taxon>
        <taxon>Gnathifera</taxon>
        <taxon>Rotifera</taxon>
        <taxon>Eurotatoria</taxon>
        <taxon>Monogononta</taxon>
        <taxon>Pseudotrocha</taxon>
        <taxon>Ploima</taxon>
        <taxon>Brachionidae</taxon>
        <taxon>Brachionus</taxon>
    </lineage>
</organism>
<dbReference type="Proteomes" id="UP000276133">
    <property type="component" value="Unassembled WGS sequence"/>
</dbReference>
<reference evidence="1 2" key="1">
    <citation type="journal article" date="2018" name="Sci. Rep.">
        <title>Genomic signatures of local adaptation to the degree of environmental predictability in rotifers.</title>
        <authorList>
            <person name="Franch-Gras L."/>
            <person name="Hahn C."/>
            <person name="Garcia-Roger E.M."/>
            <person name="Carmona M.J."/>
            <person name="Serra M."/>
            <person name="Gomez A."/>
        </authorList>
    </citation>
    <scope>NUCLEOTIDE SEQUENCE [LARGE SCALE GENOMIC DNA]</scope>
    <source>
        <strain evidence="1">HYR1</strain>
    </source>
</reference>